<reference evidence="2" key="1">
    <citation type="submission" date="2015-07" db="EMBL/GenBank/DDBJ databases">
        <authorList>
            <person name="Wibberg D."/>
        </authorList>
    </citation>
    <scope>NUCLEOTIDE SEQUENCE [LARGE SCALE GENOMIC DNA]</scope>
</reference>
<dbReference type="Proteomes" id="UP000046187">
    <property type="component" value="Unassembled WGS sequence"/>
</dbReference>
<proteinExistence type="predicted"/>
<dbReference type="AlphaFoldDB" id="A0A0K2ZRV5"/>
<dbReference type="EMBL" id="CXOI01000033">
    <property type="protein sequence ID" value="CTP87737.1"/>
    <property type="molecule type" value="Genomic_DNA"/>
</dbReference>
<organism evidence="1 2">
    <name type="scientific">Xanthomonas graminis pv. arrhenatheri LMG 727</name>
    <dbReference type="NCBI Taxonomy" id="1195923"/>
    <lineage>
        <taxon>Bacteria</taxon>
        <taxon>Pseudomonadati</taxon>
        <taxon>Pseudomonadota</taxon>
        <taxon>Gammaproteobacteria</taxon>
        <taxon>Lysobacterales</taxon>
        <taxon>Lysobacteraceae</taxon>
        <taxon>Xanthomonas</taxon>
        <taxon>Xanthomonas translucens group</taxon>
        <taxon>Xanthomonas graminis</taxon>
    </lineage>
</organism>
<evidence type="ECO:0000313" key="2">
    <source>
        <dbReference type="Proteomes" id="UP000046187"/>
    </source>
</evidence>
<keyword evidence="2" id="KW-1185">Reference proteome</keyword>
<accession>A0A0K2ZRV5</accession>
<gene>
    <name evidence="1" type="ORF">XTALMG727_2133</name>
</gene>
<protein>
    <submittedName>
        <fullName evidence="1">Uncharacterized protein</fullName>
    </submittedName>
</protein>
<name>A0A0K2ZRV5_9XANT</name>
<sequence>MIPSKSHPKWVPLLRGDTKLQFKVFAGNMMLSQCARKLKSDASPQTVQACVDEAHAFFSKYENLYKAELQAHF</sequence>
<evidence type="ECO:0000313" key="1">
    <source>
        <dbReference type="EMBL" id="CTP87737.1"/>
    </source>
</evidence>